<feature type="transmembrane region" description="Helical" evidence="6">
    <location>
        <begin position="120"/>
        <end position="140"/>
    </location>
</feature>
<keyword evidence="2 6" id="KW-0812">Transmembrane</keyword>
<comment type="caution">
    <text evidence="8">The sequence shown here is derived from an EMBL/GenBank/DDBJ whole genome shotgun (WGS) entry which is preliminary data.</text>
</comment>
<organism evidence="8 9">
    <name type="scientific">Cytospora schulzeri</name>
    <dbReference type="NCBI Taxonomy" id="448051"/>
    <lineage>
        <taxon>Eukaryota</taxon>
        <taxon>Fungi</taxon>
        <taxon>Dikarya</taxon>
        <taxon>Ascomycota</taxon>
        <taxon>Pezizomycotina</taxon>
        <taxon>Sordariomycetes</taxon>
        <taxon>Sordariomycetidae</taxon>
        <taxon>Diaporthales</taxon>
        <taxon>Cytosporaceae</taxon>
        <taxon>Cytospora</taxon>
    </lineage>
</organism>
<feature type="transmembrane region" description="Helical" evidence="6">
    <location>
        <begin position="390"/>
        <end position="411"/>
    </location>
</feature>
<feature type="transmembrane region" description="Helical" evidence="6">
    <location>
        <begin position="489"/>
        <end position="508"/>
    </location>
</feature>
<dbReference type="EMBL" id="LKEA01000038">
    <property type="protein sequence ID" value="ROV95020.1"/>
    <property type="molecule type" value="Genomic_DNA"/>
</dbReference>
<feature type="transmembrane region" description="Helical" evidence="6">
    <location>
        <begin position="208"/>
        <end position="233"/>
    </location>
</feature>
<feature type="transmembrane region" description="Helical" evidence="6">
    <location>
        <begin position="239"/>
        <end position="257"/>
    </location>
</feature>
<dbReference type="PANTHER" id="PTHR23502:SF60">
    <property type="entry name" value="MAJOR FACILITATOR SUPERFAMILY (MFS) PROFILE DOMAIN-CONTAINING PROTEIN-RELATED"/>
    <property type="match status" value="1"/>
</dbReference>
<evidence type="ECO:0000256" key="6">
    <source>
        <dbReference type="SAM" id="Phobius"/>
    </source>
</evidence>
<sequence>MDLSSLPPSPTRSVSAVGSDSKVTNGVGDKALNGAEDKATNGLEDVEDLQQDQRLQDPNLVAWKGDDDPENPKNWAIRKKWLTAIPLSLFNLLGAMSSSATAPALGSIQQDLNMPPTLTIMSLSVFLLGTAITPLFTAPLSEIYGRLKILQATNLLYILFNTLCGVATTKEQLIVFRFFAGVGGSGPQAIGSGINGDLFRAHERGKAVAVYTIAPLLGSVIGPIAGGFLVQYVNWRWCFYLVSILSGVVQLVGLFAFHETYPPVLLQHKCKKLRKETGNQGLYTEWERDHPSFPALLASSLARPFRLIFTQPIVQVLSIYIAYLNGILYLIVATFPQVWSDIYGESISIGSLNYISITVGMFISVQVGVRMADKVYKRLCAKHPKPRPEFRLPVLMIGSCIVPIGIFWYAWSARSSVNWIMPNIGAAIFSGGMLLQSVCIQGYLIDTYATYAASAMASVTVLKSLLGFALPLAAPGLYDSLGFAWGNSLLAFIAIVIGIPAPIGLWFFGQALRNRSNYAQG</sequence>
<dbReference type="AlphaFoldDB" id="A0A423VVL0"/>
<accession>A0A423VVL0</accession>
<protein>
    <recommendedName>
        <fullName evidence="7">Major facilitator superfamily (MFS) profile domain-containing protein</fullName>
    </recommendedName>
</protein>
<dbReference type="GO" id="GO:0016020">
    <property type="term" value="C:membrane"/>
    <property type="evidence" value="ECO:0007669"/>
    <property type="project" value="UniProtKB-SubCell"/>
</dbReference>
<keyword evidence="4 6" id="KW-0472">Membrane</keyword>
<dbReference type="InterPro" id="IPR036259">
    <property type="entry name" value="MFS_trans_sf"/>
</dbReference>
<gene>
    <name evidence="8" type="ORF">VMCG_08350</name>
</gene>
<name>A0A423VVL0_9PEZI</name>
<keyword evidence="3 6" id="KW-1133">Transmembrane helix</keyword>
<feature type="transmembrane region" description="Helical" evidence="6">
    <location>
        <begin position="417"/>
        <end position="436"/>
    </location>
</feature>
<dbReference type="FunFam" id="1.20.1250.20:FF:000011">
    <property type="entry name" value="MFS multidrug transporter, putative"/>
    <property type="match status" value="1"/>
</dbReference>
<reference evidence="8 9" key="1">
    <citation type="submission" date="2015-09" db="EMBL/GenBank/DDBJ databases">
        <title>Host preference determinants of Valsa canker pathogens revealed by comparative genomics.</title>
        <authorList>
            <person name="Yin Z."/>
            <person name="Huang L."/>
        </authorList>
    </citation>
    <scope>NUCLEOTIDE SEQUENCE [LARGE SCALE GENOMIC DNA]</scope>
    <source>
        <strain evidence="8 9">03-1</strain>
    </source>
</reference>
<evidence type="ECO:0000313" key="9">
    <source>
        <dbReference type="Proteomes" id="UP000283895"/>
    </source>
</evidence>
<dbReference type="Pfam" id="PF07690">
    <property type="entry name" value="MFS_1"/>
    <property type="match status" value="1"/>
</dbReference>
<dbReference type="Gene3D" id="1.20.1250.20">
    <property type="entry name" value="MFS general substrate transporter like domains"/>
    <property type="match status" value="1"/>
</dbReference>
<dbReference type="PROSITE" id="PS50850">
    <property type="entry name" value="MFS"/>
    <property type="match status" value="1"/>
</dbReference>
<proteinExistence type="predicted"/>
<evidence type="ECO:0000256" key="1">
    <source>
        <dbReference type="ARBA" id="ARBA00004141"/>
    </source>
</evidence>
<evidence type="ECO:0000313" key="8">
    <source>
        <dbReference type="EMBL" id="ROV95020.1"/>
    </source>
</evidence>
<dbReference type="InterPro" id="IPR020846">
    <property type="entry name" value="MFS_dom"/>
</dbReference>
<feature type="transmembrane region" description="Helical" evidence="6">
    <location>
        <begin position="81"/>
        <end position="100"/>
    </location>
</feature>
<feature type="transmembrane region" description="Helical" evidence="6">
    <location>
        <begin position="448"/>
        <end position="469"/>
    </location>
</feature>
<dbReference type="SUPFAM" id="SSF103473">
    <property type="entry name" value="MFS general substrate transporter"/>
    <property type="match status" value="1"/>
</dbReference>
<feature type="transmembrane region" description="Helical" evidence="6">
    <location>
        <begin position="313"/>
        <end position="335"/>
    </location>
</feature>
<dbReference type="InterPro" id="IPR011701">
    <property type="entry name" value="MFS"/>
</dbReference>
<evidence type="ECO:0000256" key="2">
    <source>
        <dbReference type="ARBA" id="ARBA00022692"/>
    </source>
</evidence>
<feature type="region of interest" description="Disordered" evidence="5">
    <location>
        <begin position="1"/>
        <end position="51"/>
    </location>
</feature>
<dbReference type="STRING" id="356882.A0A423VVL0"/>
<comment type="subcellular location">
    <subcellularLocation>
        <location evidence="1">Membrane</location>
        <topology evidence="1">Multi-pass membrane protein</topology>
    </subcellularLocation>
</comment>
<evidence type="ECO:0000256" key="5">
    <source>
        <dbReference type="SAM" id="MobiDB-lite"/>
    </source>
</evidence>
<evidence type="ECO:0000259" key="7">
    <source>
        <dbReference type="PROSITE" id="PS50850"/>
    </source>
</evidence>
<dbReference type="GO" id="GO:0022857">
    <property type="term" value="F:transmembrane transporter activity"/>
    <property type="evidence" value="ECO:0007669"/>
    <property type="project" value="InterPro"/>
</dbReference>
<evidence type="ECO:0000256" key="4">
    <source>
        <dbReference type="ARBA" id="ARBA00023136"/>
    </source>
</evidence>
<dbReference type="Proteomes" id="UP000283895">
    <property type="component" value="Unassembled WGS sequence"/>
</dbReference>
<feature type="domain" description="Major facilitator superfamily (MFS) profile" evidence="7">
    <location>
        <begin position="83"/>
        <end position="513"/>
    </location>
</feature>
<feature type="transmembrane region" description="Helical" evidence="6">
    <location>
        <begin position="347"/>
        <end position="369"/>
    </location>
</feature>
<dbReference type="CDD" id="cd17323">
    <property type="entry name" value="MFS_Tpo1_MDR_like"/>
    <property type="match status" value="1"/>
</dbReference>
<dbReference type="OrthoDB" id="6770063at2759"/>
<feature type="compositionally biased region" description="Polar residues" evidence="5">
    <location>
        <begin position="11"/>
        <end position="24"/>
    </location>
</feature>
<evidence type="ECO:0000256" key="3">
    <source>
        <dbReference type="ARBA" id="ARBA00022989"/>
    </source>
</evidence>
<keyword evidence="9" id="KW-1185">Reference proteome</keyword>
<dbReference type="PANTHER" id="PTHR23502">
    <property type="entry name" value="MAJOR FACILITATOR SUPERFAMILY"/>
    <property type="match status" value="1"/>
</dbReference>